<sequence length="304" mass="33522">MADRYLIAVATYRRPTGLQRLLDSMEAAVSSTSVDILVVDNDAEGSARSVAVNHSLRPTYVIEPETGVAAARNRALAHFSDQYRGIIFVDDDERVSPDWLTALTAYAAQTQADVVVGAVISVFPEPAPEWVVRGGFYQRRIHPSGHRLHTAPTNNTLLLRDTWLRAGAPLFDSSFSALGGEDSDFFRGIRKSGAAVLFCAEAVVYEDVPAERLSLRWVRRRAIRTGVIDTLVRRKHHDSLLAGLGRGVRSAGYGIIFLGIGLVTRRGLQARPFFNLFYAYGQFAALFNLRIEEYPRASGPDGSR</sequence>
<dbReference type="PANTHER" id="PTHR43179">
    <property type="entry name" value="RHAMNOSYLTRANSFERASE WBBL"/>
    <property type="match status" value="1"/>
</dbReference>
<gene>
    <name evidence="7" type="primary">exoM</name>
    <name evidence="7" type="ORF">MMOR_60000</name>
</gene>
<comment type="pathway">
    <text evidence="1">Cell wall biogenesis; cell wall polysaccharide biosynthesis.</text>
</comment>
<keyword evidence="8" id="KW-1185">Reference proteome</keyword>
<dbReference type="InterPro" id="IPR001173">
    <property type="entry name" value="Glyco_trans_2-like"/>
</dbReference>
<dbReference type="AlphaFoldDB" id="A0AAD1HHZ9"/>
<dbReference type="RefSeq" id="WP_083156842.1">
    <property type="nucleotide sequence ID" value="NZ_AP022560.1"/>
</dbReference>
<evidence type="ECO:0000259" key="6">
    <source>
        <dbReference type="Pfam" id="PF00535"/>
    </source>
</evidence>
<dbReference type="SUPFAM" id="SSF53448">
    <property type="entry name" value="Nucleotide-diphospho-sugar transferases"/>
    <property type="match status" value="1"/>
</dbReference>
<evidence type="ECO:0000256" key="3">
    <source>
        <dbReference type="ARBA" id="ARBA00022676"/>
    </source>
</evidence>
<keyword evidence="3" id="KW-0328">Glycosyltransferase</keyword>
<evidence type="ECO:0000256" key="2">
    <source>
        <dbReference type="ARBA" id="ARBA00006739"/>
    </source>
</evidence>
<name>A0AAD1HHZ9_9MYCO</name>
<dbReference type="InterPro" id="IPR029044">
    <property type="entry name" value="Nucleotide-diphossugar_trans"/>
</dbReference>
<comment type="similarity">
    <text evidence="2">Belongs to the glycosyltransferase 2 family.</text>
</comment>
<evidence type="ECO:0000256" key="1">
    <source>
        <dbReference type="ARBA" id="ARBA00004776"/>
    </source>
</evidence>
<evidence type="ECO:0000313" key="8">
    <source>
        <dbReference type="Proteomes" id="UP000466681"/>
    </source>
</evidence>
<keyword evidence="4" id="KW-0808">Transferase</keyword>
<feature type="domain" description="Glycosyltransferase 2-like" evidence="6">
    <location>
        <begin position="7"/>
        <end position="159"/>
    </location>
</feature>
<dbReference type="PANTHER" id="PTHR43179:SF12">
    <property type="entry name" value="GALACTOFURANOSYLTRANSFERASE GLFT2"/>
    <property type="match status" value="1"/>
</dbReference>
<dbReference type="EMBL" id="AP022560">
    <property type="protein sequence ID" value="BBX05064.1"/>
    <property type="molecule type" value="Genomic_DNA"/>
</dbReference>
<dbReference type="GO" id="GO:0016757">
    <property type="term" value="F:glycosyltransferase activity"/>
    <property type="evidence" value="ECO:0007669"/>
    <property type="project" value="UniProtKB-KW"/>
</dbReference>
<protein>
    <submittedName>
        <fullName evidence="7">Succinoglycan biosynthesis protein ExoM</fullName>
    </submittedName>
</protein>
<dbReference type="Gene3D" id="3.90.550.10">
    <property type="entry name" value="Spore Coat Polysaccharide Biosynthesis Protein SpsA, Chain A"/>
    <property type="match status" value="1"/>
</dbReference>
<dbReference type="KEGG" id="mmor:MMOR_60000"/>
<proteinExistence type="inferred from homology"/>
<accession>A0AAD1HHZ9</accession>
<keyword evidence="5" id="KW-0961">Cell wall biogenesis/degradation</keyword>
<dbReference type="GO" id="GO:0071555">
    <property type="term" value="P:cell wall organization"/>
    <property type="evidence" value="ECO:0007669"/>
    <property type="project" value="UniProtKB-KW"/>
</dbReference>
<reference evidence="7 8" key="1">
    <citation type="journal article" date="2019" name="Emerg. Microbes Infect.">
        <title>Comprehensive subspecies identification of 175 nontuberculous mycobacteria species based on 7547 genomic profiles.</title>
        <authorList>
            <person name="Matsumoto Y."/>
            <person name="Kinjo T."/>
            <person name="Motooka D."/>
            <person name="Nabeya D."/>
            <person name="Jung N."/>
            <person name="Uechi K."/>
            <person name="Horii T."/>
            <person name="Iida T."/>
            <person name="Fujita J."/>
            <person name="Nakamura S."/>
        </authorList>
    </citation>
    <scope>NUCLEOTIDE SEQUENCE [LARGE SCALE GENOMIC DNA]</scope>
    <source>
        <strain evidence="7 8">JCM 6375</strain>
    </source>
</reference>
<evidence type="ECO:0000313" key="7">
    <source>
        <dbReference type="EMBL" id="BBX05064.1"/>
    </source>
</evidence>
<evidence type="ECO:0000256" key="4">
    <source>
        <dbReference type="ARBA" id="ARBA00022679"/>
    </source>
</evidence>
<dbReference type="Proteomes" id="UP000466681">
    <property type="component" value="Chromosome"/>
</dbReference>
<organism evidence="7 8">
    <name type="scientific">Mycolicibacterium moriokaense</name>
    <dbReference type="NCBI Taxonomy" id="39691"/>
    <lineage>
        <taxon>Bacteria</taxon>
        <taxon>Bacillati</taxon>
        <taxon>Actinomycetota</taxon>
        <taxon>Actinomycetes</taxon>
        <taxon>Mycobacteriales</taxon>
        <taxon>Mycobacteriaceae</taxon>
        <taxon>Mycolicibacterium</taxon>
    </lineage>
</organism>
<evidence type="ECO:0000256" key="5">
    <source>
        <dbReference type="ARBA" id="ARBA00023316"/>
    </source>
</evidence>
<dbReference type="Pfam" id="PF00535">
    <property type="entry name" value="Glycos_transf_2"/>
    <property type="match status" value="1"/>
</dbReference>